<proteinExistence type="predicted"/>
<sequence>MAPALVTDDYYAVLGVVITADTQAIRAAYRRLARVTHPDKNPSPDGKEQFQRLQAAYETLSDPTKRTQYDFTRPKPSTFSQPWTFGNTQQQGNGSTTAEAASHEAERSSRARVLEKLQAQRARQNMDIFEARRAMRKLEVEISNLQEEDAVEVRVAASQTSWWKNVSSFIFGAAPQESKDIKEERERKRLNRNAAIRIKSTALLSKKNSLSALETAAQSTAIAIDRLKQQIRLDEQRQEAERAAAAQRERWEEMLRRSREAEAEAERERKRQEEEERERKERQQKERERVEREQEELRRRERERVERVQRDLKQAWENSEQRRKERERREQQTKKAADAQKRTSKPQSRPSRSTDGPQDVCLHVGWWDRIPGRTVCSICSETLGKFALQCPHCQMKACAACRRKIQGGRGNVGLGH</sequence>
<comment type="caution">
    <text evidence="1">The sequence shown here is derived from an EMBL/GenBank/DDBJ whole genome shotgun (WGS) entry which is preliminary data.</text>
</comment>
<accession>A0ACC2I2R8</accession>
<name>A0ACC2I2R8_9PEZI</name>
<dbReference type="Proteomes" id="UP001153334">
    <property type="component" value="Unassembled WGS sequence"/>
</dbReference>
<reference evidence="1" key="1">
    <citation type="submission" date="2022-11" db="EMBL/GenBank/DDBJ databases">
        <title>Genome Sequence of Nemania bipapillata.</title>
        <authorList>
            <person name="Buettner E."/>
        </authorList>
    </citation>
    <scope>NUCLEOTIDE SEQUENCE</scope>
    <source>
        <strain evidence="1">CP14</strain>
    </source>
</reference>
<evidence type="ECO:0000313" key="2">
    <source>
        <dbReference type="Proteomes" id="UP001153334"/>
    </source>
</evidence>
<organism evidence="1 2">
    <name type="scientific">Nemania bipapillata</name>
    <dbReference type="NCBI Taxonomy" id="110536"/>
    <lineage>
        <taxon>Eukaryota</taxon>
        <taxon>Fungi</taxon>
        <taxon>Dikarya</taxon>
        <taxon>Ascomycota</taxon>
        <taxon>Pezizomycotina</taxon>
        <taxon>Sordariomycetes</taxon>
        <taxon>Xylariomycetidae</taxon>
        <taxon>Xylariales</taxon>
        <taxon>Xylariaceae</taxon>
        <taxon>Nemania</taxon>
    </lineage>
</organism>
<keyword evidence="2" id="KW-1185">Reference proteome</keyword>
<protein>
    <submittedName>
        <fullName evidence="1">Uncharacterized protein</fullName>
    </submittedName>
</protein>
<gene>
    <name evidence="1" type="ORF">ONZ43_g6096</name>
</gene>
<dbReference type="EMBL" id="JAPESX010002067">
    <property type="protein sequence ID" value="KAJ8109571.1"/>
    <property type="molecule type" value="Genomic_DNA"/>
</dbReference>
<evidence type="ECO:0000313" key="1">
    <source>
        <dbReference type="EMBL" id="KAJ8109571.1"/>
    </source>
</evidence>